<comment type="caution">
    <text evidence="2">The sequence shown here is derived from an EMBL/GenBank/DDBJ whole genome shotgun (WGS) entry which is preliminary data.</text>
</comment>
<feature type="transmembrane region" description="Helical" evidence="1">
    <location>
        <begin position="73"/>
        <end position="91"/>
    </location>
</feature>
<proteinExistence type="predicted"/>
<evidence type="ECO:0008006" key="4">
    <source>
        <dbReference type="Google" id="ProtNLM"/>
    </source>
</evidence>
<sequence length="192" mass="19936">MRVATTLVQVAQASRLSTRVLLTCAAIGVATGLLGGVEGWLAVPVIATVPIVYGFLLGVHVLPGIIAQEALRLPWVALITHLLAALASSAVAPPYALQFLGTAVLFGGIQELVAAGVRYRSWAAWRFFISGAIIGVVVAAAVYFAAHLSALPVWAQLVYLGLSLLGPIVWTAVGLGIGAALRRAGVARPVRR</sequence>
<keyword evidence="1" id="KW-0812">Transmembrane</keyword>
<evidence type="ECO:0000256" key="1">
    <source>
        <dbReference type="SAM" id="Phobius"/>
    </source>
</evidence>
<dbReference type="Pfam" id="PF09819">
    <property type="entry name" value="ABC_cobalt"/>
    <property type="match status" value="1"/>
</dbReference>
<keyword evidence="1" id="KW-0472">Membrane</keyword>
<accession>A0ABP7AMT3</accession>
<feature type="transmembrane region" description="Helical" evidence="1">
    <location>
        <begin position="124"/>
        <end position="146"/>
    </location>
</feature>
<feature type="transmembrane region" description="Helical" evidence="1">
    <location>
        <begin position="97"/>
        <end position="117"/>
    </location>
</feature>
<feature type="transmembrane region" description="Helical" evidence="1">
    <location>
        <begin position="158"/>
        <end position="181"/>
    </location>
</feature>
<protein>
    <recommendedName>
        <fullName evidence="4">Acyl esterase</fullName>
    </recommendedName>
</protein>
<name>A0ABP7AMT3_9MICO</name>
<evidence type="ECO:0000313" key="3">
    <source>
        <dbReference type="Proteomes" id="UP001501697"/>
    </source>
</evidence>
<dbReference type="InterPro" id="IPR017195">
    <property type="entry name" value="ABC_thiamin-permease_prd"/>
</dbReference>
<dbReference type="RefSeq" id="WP_344737917.1">
    <property type="nucleotide sequence ID" value="NZ_BAAAYU010000005.1"/>
</dbReference>
<reference evidence="3" key="1">
    <citation type="journal article" date="2019" name="Int. J. Syst. Evol. Microbiol.">
        <title>The Global Catalogue of Microorganisms (GCM) 10K type strain sequencing project: providing services to taxonomists for standard genome sequencing and annotation.</title>
        <authorList>
            <consortium name="The Broad Institute Genomics Platform"/>
            <consortium name="The Broad Institute Genome Sequencing Center for Infectious Disease"/>
            <person name="Wu L."/>
            <person name="Ma J."/>
        </authorList>
    </citation>
    <scope>NUCLEOTIDE SEQUENCE [LARGE SCALE GENOMIC DNA]</scope>
    <source>
        <strain evidence="3">JCM 16544</strain>
    </source>
</reference>
<dbReference type="Proteomes" id="UP001501697">
    <property type="component" value="Unassembled WGS sequence"/>
</dbReference>
<keyword evidence="3" id="KW-1185">Reference proteome</keyword>
<gene>
    <name evidence="2" type="ORF">GCM10022200_19140</name>
</gene>
<keyword evidence="1" id="KW-1133">Transmembrane helix</keyword>
<feature type="transmembrane region" description="Helical" evidence="1">
    <location>
        <begin position="20"/>
        <end position="37"/>
    </location>
</feature>
<feature type="transmembrane region" description="Helical" evidence="1">
    <location>
        <begin position="43"/>
        <end position="66"/>
    </location>
</feature>
<dbReference type="EMBL" id="BAAAYU010000005">
    <property type="protein sequence ID" value="GAA3635981.1"/>
    <property type="molecule type" value="Genomic_DNA"/>
</dbReference>
<organism evidence="2 3">
    <name type="scientific">Microbacterium awajiense</name>
    <dbReference type="NCBI Taxonomy" id="415214"/>
    <lineage>
        <taxon>Bacteria</taxon>
        <taxon>Bacillati</taxon>
        <taxon>Actinomycetota</taxon>
        <taxon>Actinomycetes</taxon>
        <taxon>Micrococcales</taxon>
        <taxon>Microbacteriaceae</taxon>
        <taxon>Microbacterium</taxon>
    </lineage>
</organism>
<evidence type="ECO:0000313" key="2">
    <source>
        <dbReference type="EMBL" id="GAA3635981.1"/>
    </source>
</evidence>